<dbReference type="CDD" id="cd00090">
    <property type="entry name" value="HTH_ARSR"/>
    <property type="match status" value="1"/>
</dbReference>
<dbReference type="Gene3D" id="1.10.10.10">
    <property type="entry name" value="Winged helix-like DNA-binding domain superfamily/Winged helix DNA-binding domain"/>
    <property type="match status" value="1"/>
</dbReference>
<dbReference type="InterPro" id="IPR011991">
    <property type="entry name" value="ArsR-like_HTH"/>
</dbReference>
<dbReference type="AlphaFoldDB" id="A0AAU7ZJZ5"/>
<dbReference type="PROSITE" id="PS50987">
    <property type="entry name" value="HTH_ARSR_2"/>
    <property type="match status" value="1"/>
</dbReference>
<dbReference type="GO" id="GO:0003700">
    <property type="term" value="F:DNA-binding transcription factor activity"/>
    <property type="evidence" value="ECO:0007669"/>
    <property type="project" value="InterPro"/>
</dbReference>
<evidence type="ECO:0000259" key="4">
    <source>
        <dbReference type="PROSITE" id="PS50987"/>
    </source>
</evidence>
<dbReference type="GO" id="GO:0003677">
    <property type="term" value="F:DNA binding"/>
    <property type="evidence" value="ECO:0007669"/>
    <property type="project" value="UniProtKB-KW"/>
</dbReference>
<dbReference type="KEGG" id="tpsc:RBB77_13790"/>
<dbReference type="PANTHER" id="PTHR43132">
    <property type="entry name" value="ARSENICAL RESISTANCE OPERON REPRESSOR ARSR-RELATED"/>
    <property type="match status" value="1"/>
</dbReference>
<keyword evidence="3" id="KW-0804">Transcription</keyword>
<keyword evidence="2" id="KW-0238">DNA-binding</keyword>
<evidence type="ECO:0000256" key="1">
    <source>
        <dbReference type="ARBA" id="ARBA00023015"/>
    </source>
</evidence>
<dbReference type="InterPro" id="IPR001845">
    <property type="entry name" value="HTH_ArsR_DNA-bd_dom"/>
</dbReference>
<evidence type="ECO:0000256" key="2">
    <source>
        <dbReference type="ARBA" id="ARBA00023125"/>
    </source>
</evidence>
<dbReference type="InterPro" id="IPR051011">
    <property type="entry name" value="Metal_resp_trans_reg"/>
</dbReference>
<reference evidence="5" key="2">
    <citation type="journal article" date="2024" name="Environ. Microbiol.">
        <title>Genome analysis and description of Tunturibacter gen. nov. expands the diversity of Terriglobia in tundra soils.</title>
        <authorList>
            <person name="Messyasz A."/>
            <person name="Mannisto M.K."/>
            <person name="Kerkhof L.J."/>
            <person name="Haggblom M.M."/>
        </authorList>
    </citation>
    <scope>NUCLEOTIDE SEQUENCE</scope>
    <source>
        <strain evidence="5">X5P6</strain>
    </source>
</reference>
<accession>A0AAU7ZJZ5</accession>
<feature type="domain" description="HTH arsR-type" evidence="4">
    <location>
        <begin position="9"/>
        <end position="99"/>
    </location>
</feature>
<dbReference type="EMBL" id="CP132942">
    <property type="protein sequence ID" value="XCB31524.1"/>
    <property type="molecule type" value="Genomic_DNA"/>
</dbReference>
<dbReference type="PANTHER" id="PTHR43132:SF2">
    <property type="entry name" value="ARSENICAL RESISTANCE OPERON REPRESSOR ARSR-RELATED"/>
    <property type="match status" value="1"/>
</dbReference>
<reference evidence="5" key="1">
    <citation type="submission" date="2023-08" db="EMBL/GenBank/DDBJ databases">
        <authorList>
            <person name="Messyasz A."/>
            <person name="Mannisto M.K."/>
            <person name="Kerkhof L.J."/>
            <person name="Haggblom M."/>
        </authorList>
    </citation>
    <scope>NUCLEOTIDE SEQUENCE</scope>
    <source>
        <strain evidence="5">X5P6</strain>
    </source>
</reference>
<evidence type="ECO:0000256" key="3">
    <source>
        <dbReference type="ARBA" id="ARBA00023163"/>
    </source>
</evidence>
<dbReference type="Pfam" id="PF12840">
    <property type="entry name" value="HTH_20"/>
    <property type="match status" value="1"/>
</dbReference>
<proteinExistence type="predicted"/>
<dbReference type="InterPro" id="IPR036388">
    <property type="entry name" value="WH-like_DNA-bd_sf"/>
</dbReference>
<dbReference type="SUPFAM" id="SSF46785">
    <property type="entry name" value="Winged helix' DNA-binding domain"/>
    <property type="match status" value="1"/>
</dbReference>
<evidence type="ECO:0000313" key="5">
    <source>
        <dbReference type="EMBL" id="XCB31524.1"/>
    </source>
</evidence>
<protein>
    <submittedName>
        <fullName evidence="5">Helix-turn-helix domain-containing protein</fullName>
    </submittedName>
</protein>
<gene>
    <name evidence="5" type="ORF">RBB77_13790</name>
</gene>
<name>A0AAU7ZJZ5_9BACT</name>
<dbReference type="RefSeq" id="WP_353062368.1">
    <property type="nucleotide sequence ID" value="NZ_CP132942.1"/>
</dbReference>
<organism evidence="5">
    <name type="scientific">Tunturiibacter psychrotolerans</name>
    <dbReference type="NCBI Taxonomy" id="3069686"/>
    <lineage>
        <taxon>Bacteria</taxon>
        <taxon>Pseudomonadati</taxon>
        <taxon>Acidobacteriota</taxon>
        <taxon>Terriglobia</taxon>
        <taxon>Terriglobales</taxon>
        <taxon>Acidobacteriaceae</taxon>
        <taxon>Tunturiibacter</taxon>
    </lineage>
</organism>
<dbReference type="PRINTS" id="PR00778">
    <property type="entry name" value="HTHARSR"/>
</dbReference>
<sequence length="99" mass="11007">MKKKATSKPVSLSEEQFYAIARALGDARRLAIVRQVAASEGMECSALHVHEELSPATVSHHMKELNEVGLVEIRRSGRSANLFLCRPVFDAYVRRLASL</sequence>
<dbReference type="SMART" id="SM00418">
    <property type="entry name" value="HTH_ARSR"/>
    <property type="match status" value="1"/>
</dbReference>
<dbReference type="InterPro" id="IPR036390">
    <property type="entry name" value="WH_DNA-bd_sf"/>
</dbReference>
<keyword evidence="1" id="KW-0805">Transcription regulation</keyword>